<keyword evidence="14" id="KW-1133">Transmembrane helix</keyword>
<dbReference type="InterPro" id="IPR003758">
    <property type="entry name" value="LpxK"/>
</dbReference>
<dbReference type="PANTHER" id="PTHR42724">
    <property type="entry name" value="TETRAACYLDISACCHARIDE 4'-KINASE"/>
    <property type="match status" value="1"/>
</dbReference>
<dbReference type="AlphaFoldDB" id="A0A502KVL6"/>
<dbReference type="EC" id="2.7.1.130" evidence="3 13"/>
<comment type="catalytic activity">
    <reaction evidence="13">
        <text>a lipid A disaccharide + ATP = a lipid IVA + ADP + H(+)</text>
        <dbReference type="Rhea" id="RHEA:67840"/>
        <dbReference type="ChEBI" id="CHEBI:15378"/>
        <dbReference type="ChEBI" id="CHEBI:30616"/>
        <dbReference type="ChEBI" id="CHEBI:176343"/>
        <dbReference type="ChEBI" id="CHEBI:176425"/>
        <dbReference type="ChEBI" id="CHEBI:456216"/>
        <dbReference type="EC" id="2.7.1.130"/>
    </reaction>
</comment>
<sequence length="345" mass="38255">MRLIEKVWFYQHKAKYWLVPLLLPLSVLFLLLSYLRRLLFKLGMKQSHKLACPVIVVGNIGVGGNGKTPVVVYLVGLAQQLGFEPGVISRGYGGNAPSYPYLLNEQSTANEAGDEPVLIKQRCNIPVCVGSDRVASAQKLIEQGCNIIISDDGLQHYRLQRDKEIIVIDNKRLFGNGLLLPAGPLRETTRRLGLADLLVFNGEGKPNHVVDGSIVPSVSMALAATKVCNLVSQQQFSITEFLRAHGMTCHAIAGIGAPERFFASLQTLGFTLKTQQGFIDHHSFTQDDFFQYPDNIPLLMTEKDAVKCQAFAQENWWYLPVDAMFSAEHQQQLTALVNACSKIDK</sequence>
<keyword evidence="6 13" id="KW-0441">Lipid A biosynthesis</keyword>
<evidence type="ECO:0000256" key="6">
    <source>
        <dbReference type="ARBA" id="ARBA00022556"/>
    </source>
</evidence>
<comment type="function">
    <text evidence="1 13">Transfers the gamma-phosphate of ATP to the 4'-position of a tetraacyldisaccharide 1-phosphate intermediate (termed DS-1-P) to form tetraacyldisaccharide 1,4'-bis-phosphate (lipid IVA).</text>
</comment>
<evidence type="ECO:0000313" key="15">
    <source>
        <dbReference type="EMBL" id="TPH14031.1"/>
    </source>
</evidence>
<dbReference type="PANTHER" id="PTHR42724:SF1">
    <property type="entry name" value="TETRAACYLDISACCHARIDE 4'-KINASE, MITOCHONDRIAL-RELATED"/>
    <property type="match status" value="1"/>
</dbReference>
<dbReference type="UniPathway" id="UPA00359">
    <property type="reaction ID" value="UER00482"/>
</dbReference>
<evidence type="ECO:0000256" key="10">
    <source>
        <dbReference type="ARBA" id="ARBA00022840"/>
    </source>
</evidence>
<evidence type="ECO:0000256" key="7">
    <source>
        <dbReference type="ARBA" id="ARBA00022679"/>
    </source>
</evidence>
<dbReference type="GO" id="GO:0005886">
    <property type="term" value="C:plasma membrane"/>
    <property type="evidence" value="ECO:0007669"/>
    <property type="project" value="TreeGrafter"/>
</dbReference>
<keyword evidence="14" id="KW-0472">Membrane</keyword>
<evidence type="ECO:0000256" key="13">
    <source>
        <dbReference type="HAMAP-Rule" id="MF_00409"/>
    </source>
</evidence>
<dbReference type="EMBL" id="SAWY01000027">
    <property type="protein sequence ID" value="TPH14031.1"/>
    <property type="molecule type" value="Genomic_DNA"/>
</dbReference>
<evidence type="ECO:0000256" key="8">
    <source>
        <dbReference type="ARBA" id="ARBA00022741"/>
    </source>
</evidence>
<keyword evidence="14" id="KW-0812">Transmembrane</keyword>
<evidence type="ECO:0000256" key="2">
    <source>
        <dbReference type="ARBA" id="ARBA00004870"/>
    </source>
</evidence>
<dbReference type="OrthoDB" id="9766423at2"/>
<evidence type="ECO:0000256" key="4">
    <source>
        <dbReference type="ARBA" id="ARBA00016436"/>
    </source>
</evidence>
<evidence type="ECO:0000256" key="9">
    <source>
        <dbReference type="ARBA" id="ARBA00022777"/>
    </source>
</evidence>
<feature type="binding site" evidence="13">
    <location>
        <begin position="61"/>
        <end position="68"/>
    </location>
    <ligand>
        <name>ATP</name>
        <dbReference type="ChEBI" id="CHEBI:30616"/>
    </ligand>
</feature>
<dbReference type="GO" id="GO:0009244">
    <property type="term" value="P:lipopolysaccharide core region biosynthetic process"/>
    <property type="evidence" value="ECO:0007669"/>
    <property type="project" value="TreeGrafter"/>
</dbReference>
<proteinExistence type="inferred from homology"/>
<feature type="transmembrane region" description="Helical" evidence="14">
    <location>
        <begin position="16"/>
        <end position="35"/>
    </location>
</feature>
<gene>
    <name evidence="13" type="primary">lpxK</name>
    <name evidence="15" type="ORF">EPA86_13065</name>
</gene>
<dbReference type="RefSeq" id="WP_140604290.1">
    <property type="nucleotide sequence ID" value="NZ_SAWY01000027.1"/>
</dbReference>
<dbReference type="Proteomes" id="UP000315303">
    <property type="component" value="Unassembled WGS sequence"/>
</dbReference>
<dbReference type="NCBIfam" id="TIGR00682">
    <property type="entry name" value="lpxK"/>
    <property type="match status" value="1"/>
</dbReference>
<dbReference type="GO" id="GO:0005524">
    <property type="term" value="F:ATP binding"/>
    <property type="evidence" value="ECO:0007669"/>
    <property type="project" value="UniProtKB-UniRule"/>
</dbReference>
<evidence type="ECO:0000256" key="3">
    <source>
        <dbReference type="ARBA" id="ARBA00012071"/>
    </source>
</evidence>
<evidence type="ECO:0000313" key="16">
    <source>
        <dbReference type="Proteomes" id="UP000315303"/>
    </source>
</evidence>
<dbReference type="InterPro" id="IPR027417">
    <property type="entry name" value="P-loop_NTPase"/>
</dbReference>
<keyword evidence="8 13" id="KW-0547">Nucleotide-binding</keyword>
<keyword evidence="9 13" id="KW-0418">Kinase</keyword>
<dbReference type="SUPFAM" id="SSF52540">
    <property type="entry name" value="P-loop containing nucleoside triphosphate hydrolases"/>
    <property type="match status" value="1"/>
</dbReference>
<keyword evidence="5 13" id="KW-0444">Lipid biosynthesis</keyword>
<comment type="pathway">
    <text evidence="2 13">Glycolipid biosynthesis; lipid IV(A) biosynthesis; lipid IV(A) from (3R)-3-hydroxytetradecanoyl-[acyl-carrier-protein] and UDP-N-acetyl-alpha-D-glucosamine: step 6/6.</text>
</comment>
<dbReference type="GO" id="GO:0009029">
    <property type="term" value="F:lipid-A 4'-kinase activity"/>
    <property type="evidence" value="ECO:0007669"/>
    <property type="project" value="UniProtKB-UniRule"/>
</dbReference>
<evidence type="ECO:0000256" key="12">
    <source>
        <dbReference type="ARBA" id="ARBA00029757"/>
    </source>
</evidence>
<evidence type="ECO:0000256" key="5">
    <source>
        <dbReference type="ARBA" id="ARBA00022516"/>
    </source>
</evidence>
<evidence type="ECO:0000256" key="11">
    <source>
        <dbReference type="ARBA" id="ARBA00023098"/>
    </source>
</evidence>
<accession>A0A502KVL6</accession>
<evidence type="ECO:0000256" key="14">
    <source>
        <dbReference type="SAM" id="Phobius"/>
    </source>
</evidence>
<protein>
    <recommendedName>
        <fullName evidence="4 13">Tetraacyldisaccharide 4'-kinase</fullName>
        <ecNumber evidence="3 13">2.7.1.130</ecNumber>
    </recommendedName>
    <alternativeName>
        <fullName evidence="12 13">Lipid A 4'-kinase</fullName>
    </alternativeName>
</protein>
<keyword evidence="16" id="KW-1185">Reference proteome</keyword>
<organism evidence="15 16">
    <name type="scientific">Litorilituus lipolyticus</name>
    <dbReference type="NCBI Taxonomy" id="2491017"/>
    <lineage>
        <taxon>Bacteria</taxon>
        <taxon>Pseudomonadati</taxon>
        <taxon>Pseudomonadota</taxon>
        <taxon>Gammaproteobacteria</taxon>
        <taxon>Alteromonadales</taxon>
        <taxon>Colwelliaceae</taxon>
        <taxon>Litorilituus</taxon>
    </lineage>
</organism>
<dbReference type="GO" id="GO:0009245">
    <property type="term" value="P:lipid A biosynthetic process"/>
    <property type="evidence" value="ECO:0007669"/>
    <property type="project" value="UniProtKB-UniRule"/>
</dbReference>
<keyword evidence="7 13" id="KW-0808">Transferase</keyword>
<reference evidence="15 16" key="1">
    <citation type="submission" date="2019-01" db="EMBL/GenBank/DDBJ databases">
        <title>Litorilituus lipolytica sp. nov., isolated from intertidal sand of the Yellow Sea in China.</title>
        <authorList>
            <person name="Liu A."/>
        </authorList>
    </citation>
    <scope>NUCLEOTIDE SEQUENCE [LARGE SCALE GENOMIC DNA]</scope>
    <source>
        <strain evidence="15 16">RZ04</strain>
    </source>
</reference>
<keyword evidence="11 13" id="KW-0443">Lipid metabolism</keyword>
<name>A0A502KVL6_9GAMM</name>
<evidence type="ECO:0000256" key="1">
    <source>
        <dbReference type="ARBA" id="ARBA00002274"/>
    </source>
</evidence>
<keyword evidence="10 13" id="KW-0067">ATP-binding</keyword>
<comment type="caution">
    <text evidence="15">The sequence shown here is derived from an EMBL/GenBank/DDBJ whole genome shotgun (WGS) entry which is preliminary data.</text>
</comment>
<dbReference type="HAMAP" id="MF_00409">
    <property type="entry name" value="LpxK"/>
    <property type="match status" value="1"/>
</dbReference>
<comment type="similarity">
    <text evidence="13">Belongs to the LpxK family.</text>
</comment>
<dbReference type="Pfam" id="PF02606">
    <property type="entry name" value="LpxK"/>
    <property type="match status" value="1"/>
</dbReference>